<protein>
    <submittedName>
        <fullName evidence="3">Mandelate racemase/muconate lactonizing enzyme family protein</fullName>
    </submittedName>
</protein>
<dbReference type="Pfam" id="PF13378">
    <property type="entry name" value="MR_MLE_C"/>
    <property type="match status" value="1"/>
</dbReference>
<evidence type="ECO:0000256" key="1">
    <source>
        <dbReference type="ARBA" id="ARBA00023239"/>
    </source>
</evidence>
<dbReference type="SMART" id="SM00922">
    <property type="entry name" value="MR_MLE"/>
    <property type="match status" value="1"/>
</dbReference>
<dbReference type="SUPFAM" id="SSF54826">
    <property type="entry name" value="Enolase N-terminal domain-like"/>
    <property type="match status" value="1"/>
</dbReference>
<dbReference type="InterPro" id="IPR034593">
    <property type="entry name" value="DgoD-like"/>
</dbReference>
<dbReference type="Gene3D" id="3.20.20.120">
    <property type="entry name" value="Enolase-like C-terminal domain"/>
    <property type="match status" value="1"/>
</dbReference>
<keyword evidence="4" id="KW-1185">Reference proteome</keyword>
<dbReference type="Pfam" id="PF02746">
    <property type="entry name" value="MR_MLE_N"/>
    <property type="match status" value="1"/>
</dbReference>
<dbReference type="SFLD" id="SFLDS00001">
    <property type="entry name" value="Enolase"/>
    <property type="match status" value="1"/>
</dbReference>
<dbReference type="CDD" id="cd03316">
    <property type="entry name" value="MR_like"/>
    <property type="match status" value="1"/>
</dbReference>
<dbReference type="PANTHER" id="PTHR48080">
    <property type="entry name" value="D-GALACTONATE DEHYDRATASE-RELATED"/>
    <property type="match status" value="1"/>
</dbReference>
<dbReference type="EMBL" id="CP138858">
    <property type="protein sequence ID" value="WPJ95852.1"/>
    <property type="molecule type" value="Genomic_DNA"/>
</dbReference>
<sequence length="399" mass="43390">MKIQSIETIRLEAHPRLLNVRVLTDFGIVGYGETYDKVPGSEAALHGTVAPLVLGQNALNINALQALLFDNIRYHGYQGAEWRAWSAVEIALWDILAKAQGCSVRTLFGGEVQMTLPCYNTCIGWGDCEDYQLWQNDPAALALGLLEDGYGMMKIWPFDKFSEASLGQQISRKHVEAGLQPLRQIRAACGDKMVIGIEGHSRWSLPSAMRIAAACAVEDVEFLEDLLPAHDVASLAAVNASTRVPLVGSETVFTRYALRELIEKRAVDIVMIDPMWCGGLSETRACAQLAATYGLPVILHNLGGPVAHAAVCQIASTIPNLWAIETSRALTQYAYPTLGEYQPKLVEGRMPLPSGNGLGAMWSPAIWEAHAQQVVTSSGAGAAVGRVSMGDHWERPEIR</sequence>
<feature type="domain" description="Mandelate racemase/muconate lactonizing enzyme C-terminal" evidence="2">
    <location>
        <begin position="135"/>
        <end position="245"/>
    </location>
</feature>
<accession>A0ABZ0RIG4</accession>
<proteinExistence type="predicted"/>
<name>A0ABZ0RIG4_9BACT</name>
<dbReference type="InterPro" id="IPR018110">
    <property type="entry name" value="Mandel_Rmase/mucon_lact_enz_CS"/>
</dbReference>
<evidence type="ECO:0000259" key="2">
    <source>
        <dbReference type="SMART" id="SM00922"/>
    </source>
</evidence>
<reference evidence="3 4" key="1">
    <citation type="submission" date="2023-11" db="EMBL/GenBank/DDBJ databases">
        <title>Coraliomargarita sp. nov., isolated from marine algae.</title>
        <authorList>
            <person name="Lee J.K."/>
            <person name="Baek J.H."/>
            <person name="Kim J.M."/>
            <person name="Choi D.G."/>
            <person name="Jeon C.O."/>
        </authorList>
    </citation>
    <scope>NUCLEOTIDE SEQUENCE [LARGE SCALE GENOMIC DNA]</scope>
    <source>
        <strain evidence="3 4">J2-16</strain>
    </source>
</reference>
<organism evidence="3 4">
    <name type="scientific">Coraliomargarita algicola</name>
    <dbReference type="NCBI Taxonomy" id="3092156"/>
    <lineage>
        <taxon>Bacteria</taxon>
        <taxon>Pseudomonadati</taxon>
        <taxon>Verrucomicrobiota</taxon>
        <taxon>Opitutia</taxon>
        <taxon>Puniceicoccales</taxon>
        <taxon>Coraliomargaritaceae</taxon>
        <taxon>Coraliomargarita</taxon>
    </lineage>
</organism>
<keyword evidence="1" id="KW-0456">Lyase</keyword>
<dbReference type="RefSeq" id="WP_319832728.1">
    <property type="nucleotide sequence ID" value="NZ_CP138858.1"/>
</dbReference>
<dbReference type="Proteomes" id="UP001324993">
    <property type="component" value="Chromosome"/>
</dbReference>
<dbReference type="InterPro" id="IPR029065">
    <property type="entry name" value="Enolase_C-like"/>
</dbReference>
<dbReference type="InterPro" id="IPR013342">
    <property type="entry name" value="Mandelate_racemase_C"/>
</dbReference>
<dbReference type="InterPro" id="IPR013341">
    <property type="entry name" value="Mandelate_racemase_N_dom"/>
</dbReference>
<evidence type="ECO:0000313" key="3">
    <source>
        <dbReference type="EMBL" id="WPJ95852.1"/>
    </source>
</evidence>
<dbReference type="PANTHER" id="PTHR48080:SF2">
    <property type="entry name" value="D-GALACTONATE DEHYDRATASE"/>
    <property type="match status" value="1"/>
</dbReference>
<dbReference type="SUPFAM" id="SSF51604">
    <property type="entry name" value="Enolase C-terminal domain-like"/>
    <property type="match status" value="1"/>
</dbReference>
<dbReference type="Gene3D" id="3.30.390.10">
    <property type="entry name" value="Enolase-like, N-terminal domain"/>
    <property type="match status" value="1"/>
</dbReference>
<dbReference type="PROSITE" id="PS00908">
    <property type="entry name" value="MR_MLE_1"/>
    <property type="match status" value="1"/>
</dbReference>
<dbReference type="InterPro" id="IPR036849">
    <property type="entry name" value="Enolase-like_C_sf"/>
</dbReference>
<evidence type="ECO:0000313" key="4">
    <source>
        <dbReference type="Proteomes" id="UP001324993"/>
    </source>
</evidence>
<dbReference type="InterPro" id="IPR029017">
    <property type="entry name" value="Enolase-like_N"/>
</dbReference>
<dbReference type="SFLD" id="SFLDG00179">
    <property type="entry name" value="mandelate_racemase"/>
    <property type="match status" value="1"/>
</dbReference>
<gene>
    <name evidence="3" type="ORF">SH580_20760</name>
</gene>